<sequence length="145" mass="16388">MKRLLLIAAIAALGFAKDVLPQNFGQCVGISYFTPQNAPIPLKDNYLDIKKYDCNNDIIYIGIEDQIPGILKLNVNNNTKDFLLEHFKINGYQAAVYIDKGLKKGVIAVKLNNKYALKLLFNGTDYKKYVSYLKTLNLNAIKEKI</sequence>
<dbReference type="Proteomes" id="UP000272781">
    <property type="component" value="Unassembled WGS sequence"/>
</dbReference>
<dbReference type="RefSeq" id="WP_123352859.1">
    <property type="nucleotide sequence ID" value="NZ_CP027432.2"/>
</dbReference>
<reference evidence="2 3" key="2">
    <citation type="submission" date="2018-11" db="EMBL/GenBank/DDBJ databases">
        <title>Genomic Encyclopedia of Type Strains, Phase IV (KMG-IV): sequencing the most valuable type-strain genomes for metagenomic binning, comparative biology and taxonomic classification.</title>
        <authorList>
            <person name="Goeker M."/>
        </authorList>
    </citation>
    <scope>NUCLEOTIDE SEQUENCE [LARGE SCALE GENOMIC DNA]</scope>
    <source>
        <strain evidence="2 3">DSM 27783</strain>
    </source>
</reference>
<dbReference type="EMBL" id="CP027432">
    <property type="protein sequence ID" value="QCI28937.1"/>
    <property type="molecule type" value="Genomic_DNA"/>
</dbReference>
<evidence type="ECO:0000313" key="4">
    <source>
        <dbReference type="Proteomes" id="UP000298805"/>
    </source>
</evidence>
<dbReference type="AlphaFoldDB" id="A0AAJ4UXL0"/>
<evidence type="ECO:0000313" key="3">
    <source>
        <dbReference type="Proteomes" id="UP000272781"/>
    </source>
</evidence>
<reference evidence="4" key="1">
    <citation type="submission" date="2018-03" db="EMBL/GenBank/DDBJ databases">
        <title>A comparative analysis of the Nautiliaceae.</title>
        <authorList>
            <person name="Grosche A."/>
            <person name="Smedile F."/>
            <person name="Vetriani C."/>
        </authorList>
    </citation>
    <scope>NUCLEOTIDE SEQUENCE [LARGE SCALE GENOMIC DNA]</scope>
    <source>
        <strain evidence="4">TB6</strain>
    </source>
</reference>
<name>A0AAJ4UXL0_9BACT</name>
<reference evidence="1" key="3">
    <citation type="submission" date="2019-06" db="EMBL/GenBank/DDBJ databases">
        <title>A comparative analysis of the Nautiliaceae.</title>
        <authorList>
            <person name="Grosche A."/>
            <person name="Smedile F."/>
            <person name="Vetriani C."/>
        </authorList>
    </citation>
    <scope>NUCLEOTIDE SEQUENCE</scope>
    <source>
        <strain evidence="1">TB6</strain>
    </source>
</reference>
<accession>A0AAJ4UXL0</accession>
<keyword evidence="4" id="KW-1185">Reference proteome</keyword>
<dbReference type="EMBL" id="RJVK01000003">
    <property type="protein sequence ID" value="ROR39529.1"/>
    <property type="molecule type" value="Genomic_DNA"/>
</dbReference>
<dbReference type="Proteomes" id="UP000298805">
    <property type="component" value="Chromosome"/>
</dbReference>
<proteinExistence type="predicted"/>
<protein>
    <submittedName>
        <fullName evidence="2">Uncharacterized protein</fullName>
    </submittedName>
</protein>
<evidence type="ECO:0000313" key="1">
    <source>
        <dbReference type="EMBL" id="QCI28937.1"/>
    </source>
</evidence>
<organism evidence="2 3">
    <name type="scientific">Caminibacter pacificus</name>
    <dbReference type="NCBI Taxonomy" id="1424653"/>
    <lineage>
        <taxon>Bacteria</taxon>
        <taxon>Pseudomonadati</taxon>
        <taxon>Campylobacterota</taxon>
        <taxon>Epsilonproteobacteria</taxon>
        <taxon>Nautiliales</taxon>
        <taxon>Nautiliaceae</taxon>
        <taxon>Caminibacter</taxon>
    </lineage>
</organism>
<gene>
    <name evidence="1" type="ORF">C6V80_08125</name>
    <name evidence="2" type="ORF">EDC58_1469</name>
</gene>
<evidence type="ECO:0000313" key="2">
    <source>
        <dbReference type="EMBL" id="ROR39529.1"/>
    </source>
</evidence>